<evidence type="ECO:0000256" key="3">
    <source>
        <dbReference type="ARBA" id="ARBA00012513"/>
    </source>
</evidence>
<keyword evidence="14" id="KW-0067">ATP-binding</keyword>
<dbReference type="InterPro" id="IPR000719">
    <property type="entry name" value="Prot_kinase_dom"/>
</dbReference>
<keyword evidence="16" id="KW-0007">Acetylation</keyword>
<dbReference type="Gene3D" id="3.30.200.20">
    <property type="entry name" value="Phosphorylase Kinase, domain 1"/>
    <property type="match status" value="1"/>
</dbReference>
<evidence type="ECO:0000256" key="21">
    <source>
        <dbReference type="ARBA" id="ARBA00031858"/>
    </source>
</evidence>
<evidence type="ECO:0000256" key="8">
    <source>
        <dbReference type="ARBA" id="ARBA00022664"/>
    </source>
</evidence>
<dbReference type="Proteomes" id="UP000663879">
    <property type="component" value="Unassembled WGS sequence"/>
</dbReference>
<keyword evidence="13" id="KW-0995">Kinetochore</keyword>
<dbReference type="GO" id="GO:0005681">
    <property type="term" value="C:spliceosomal complex"/>
    <property type="evidence" value="ECO:0007669"/>
    <property type="project" value="UniProtKB-KW"/>
</dbReference>
<dbReference type="FunFam" id="1.10.510.10:FF:000078">
    <property type="entry name" value="Serine/threonine-protein kinase PRP4 homolog"/>
    <property type="match status" value="1"/>
</dbReference>
<feature type="compositionally biased region" description="Basic residues" evidence="25">
    <location>
        <begin position="86"/>
        <end position="98"/>
    </location>
</feature>
<feature type="compositionally biased region" description="Basic residues" evidence="25">
    <location>
        <begin position="23"/>
        <end position="32"/>
    </location>
</feature>
<dbReference type="FunFam" id="3.30.200.20:FF:000123">
    <property type="entry name" value="serine/threonine-protein kinase PRP4 homolog"/>
    <property type="match status" value="1"/>
</dbReference>
<keyword evidence="10" id="KW-0747">Spliceosome</keyword>
<accession>A0A813NH30</accession>
<evidence type="ECO:0000256" key="16">
    <source>
        <dbReference type="ARBA" id="ARBA00022990"/>
    </source>
</evidence>
<evidence type="ECO:0000256" key="12">
    <source>
        <dbReference type="ARBA" id="ARBA00022777"/>
    </source>
</evidence>
<evidence type="ECO:0000256" key="25">
    <source>
        <dbReference type="SAM" id="MobiDB-lite"/>
    </source>
</evidence>
<dbReference type="GO" id="GO:0005524">
    <property type="term" value="F:ATP binding"/>
    <property type="evidence" value="ECO:0007669"/>
    <property type="project" value="UniProtKB-KW"/>
</dbReference>
<evidence type="ECO:0000256" key="14">
    <source>
        <dbReference type="ARBA" id="ARBA00022840"/>
    </source>
</evidence>
<dbReference type="SUPFAM" id="SSF56112">
    <property type="entry name" value="Protein kinase-like (PK-like)"/>
    <property type="match status" value="1"/>
</dbReference>
<feature type="compositionally biased region" description="Acidic residues" evidence="25">
    <location>
        <begin position="181"/>
        <end position="190"/>
    </location>
</feature>
<dbReference type="PROSITE" id="PS50011">
    <property type="entry name" value="PROTEIN_KINASE_DOM"/>
    <property type="match status" value="1"/>
</dbReference>
<dbReference type="InterPro" id="IPR008271">
    <property type="entry name" value="Ser/Thr_kinase_AS"/>
</dbReference>
<reference evidence="27" key="1">
    <citation type="submission" date="2021-02" db="EMBL/GenBank/DDBJ databases">
        <authorList>
            <person name="Nowell W R."/>
        </authorList>
    </citation>
    <scope>NUCLEOTIDE SEQUENCE</scope>
    <source>
        <strain evidence="27">Ploen Becks lab</strain>
    </source>
</reference>
<comment type="caution">
    <text evidence="27">The sequence shown here is derived from an EMBL/GenBank/DDBJ whole genome shotgun (WGS) entry which is preliminary data.</text>
</comment>
<comment type="similarity">
    <text evidence="19">Belongs to the protein kinase superfamily. CMGC Ser/Thr protein kinase family.</text>
</comment>
<evidence type="ECO:0000256" key="18">
    <source>
        <dbReference type="ARBA" id="ARBA00023242"/>
    </source>
</evidence>
<keyword evidence="8" id="KW-0507">mRNA processing</keyword>
<evidence type="ECO:0000313" key="27">
    <source>
        <dbReference type="EMBL" id="CAF0733348.1"/>
    </source>
</evidence>
<dbReference type="Gene3D" id="1.10.510.10">
    <property type="entry name" value="Transferase(Phosphotransferase) domain 1"/>
    <property type="match status" value="1"/>
</dbReference>
<keyword evidence="12" id="KW-0418">Kinase</keyword>
<keyword evidence="15" id="KW-0832">Ubl conjugation</keyword>
<dbReference type="InterPro" id="IPR011009">
    <property type="entry name" value="Kinase-like_dom_sf"/>
</dbReference>
<dbReference type="AlphaFoldDB" id="A0A813NH30"/>
<dbReference type="InterPro" id="IPR044092">
    <property type="entry name" value="STKc_PRP4"/>
</dbReference>
<dbReference type="PANTHER" id="PTHR24058:SF103">
    <property type="entry name" value="SERINE_THREONINE-PROTEIN KINASE PRP4 HOMOLOG"/>
    <property type="match status" value="1"/>
</dbReference>
<feature type="compositionally biased region" description="Acidic residues" evidence="25">
    <location>
        <begin position="123"/>
        <end position="136"/>
    </location>
</feature>
<evidence type="ECO:0000256" key="1">
    <source>
        <dbReference type="ARBA" id="ARBA00004123"/>
    </source>
</evidence>
<keyword evidence="18" id="KW-0539">Nucleus</keyword>
<evidence type="ECO:0000256" key="15">
    <source>
        <dbReference type="ARBA" id="ARBA00022843"/>
    </source>
</evidence>
<evidence type="ECO:0000259" key="26">
    <source>
        <dbReference type="PROSITE" id="PS50011"/>
    </source>
</evidence>
<feature type="compositionally biased region" description="Basic and acidic residues" evidence="25">
    <location>
        <begin position="33"/>
        <end position="47"/>
    </location>
</feature>
<evidence type="ECO:0000256" key="7">
    <source>
        <dbReference type="ARBA" id="ARBA00022553"/>
    </source>
</evidence>
<dbReference type="PANTHER" id="PTHR24058">
    <property type="entry name" value="DUAL SPECIFICITY PROTEIN KINASE"/>
    <property type="match status" value="1"/>
</dbReference>
<dbReference type="CDD" id="cd14135">
    <property type="entry name" value="STKc_PRP4"/>
    <property type="match status" value="1"/>
</dbReference>
<dbReference type="OrthoDB" id="3967at2759"/>
<feature type="compositionally biased region" description="Basic residues" evidence="25">
    <location>
        <begin position="48"/>
        <end position="79"/>
    </location>
</feature>
<keyword evidence="28" id="KW-1185">Reference proteome</keyword>
<evidence type="ECO:0000256" key="4">
    <source>
        <dbReference type="ARBA" id="ARBA00022454"/>
    </source>
</evidence>
<dbReference type="GO" id="GO:0045292">
    <property type="term" value="P:mRNA cis splicing, via spliceosome"/>
    <property type="evidence" value="ECO:0007669"/>
    <property type="project" value="InterPro"/>
</dbReference>
<evidence type="ECO:0000256" key="17">
    <source>
        <dbReference type="ARBA" id="ARBA00023187"/>
    </source>
</evidence>
<evidence type="ECO:0000256" key="23">
    <source>
        <dbReference type="ARBA" id="ARBA00048659"/>
    </source>
</evidence>
<comment type="catalytic activity">
    <reaction evidence="23">
        <text>L-threonyl-[protein] + ATP = O-phospho-L-threonyl-[protein] + ADP + H(+)</text>
        <dbReference type="Rhea" id="RHEA:46608"/>
        <dbReference type="Rhea" id="RHEA-COMP:11060"/>
        <dbReference type="Rhea" id="RHEA-COMP:11605"/>
        <dbReference type="ChEBI" id="CHEBI:15378"/>
        <dbReference type="ChEBI" id="CHEBI:30013"/>
        <dbReference type="ChEBI" id="CHEBI:30616"/>
        <dbReference type="ChEBI" id="CHEBI:61977"/>
        <dbReference type="ChEBI" id="CHEBI:456216"/>
        <dbReference type="EC" id="2.7.11.1"/>
    </reaction>
    <physiologicalReaction direction="left-to-right" evidence="23">
        <dbReference type="Rhea" id="RHEA:46609"/>
    </physiologicalReaction>
</comment>
<organism evidence="27 28">
    <name type="scientific">Brachionus calyciflorus</name>
    <dbReference type="NCBI Taxonomy" id="104777"/>
    <lineage>
        <taxon>Eukaryota</taxon>
        <taxon>Metazoa</taxon>
        <taxon>Spiralia</taxon>
        <taxon>Gnathifera</taxon>
        <taxon>Rotifera</taxon>
        <taxon>Eurotatoria</taxon>
        <taxon>Monogononta</taxon>
        <taxon>Pseudotrocha</taxon>
        <taxon>Ploima</taxon>
        <taxon>Brachionidae</taxon>
        <taxon>Brachionus</taxon>
    </lineage>
</organism>
<evidence type="ECO:0000313" key="28">
    <source>
        <dbReference type="Proteomes" id="UP000663879"/>
    </source>
</evidence>
<comment type="subcellular location">
    <subcellularLocation>
        <location evidence="2">Chromosome</location>
        <location evidence="2">Centromere</location>
        <location evidence="2">Kinetochore</location>
    </subcellularLocation>
    <subcellularLocation>
        <location evidence="1">Nucleus</location>
    </subcellularLocation>
</comment>
<dbReference type="PROSITE" id="PS00108">
    <property type="entry name" value="PROTEIN_KINASE_ST"/>
    <property type="match status" value="1"/>
</dbReference>
<feature type="compositionally biased region" description="Polar residues" evidence="25">
    <location>
        <begin position="163"/>
        <end position="175"/>
    </location>
</feature>
<sequence length="631" mass="72802">MPSFSSSKEVSKKSDRHRERSRDRHRHKKSRSRSRDDKIRHSKDERSRKRSHRSKSRSRSRSQRRKRSKDRSRSPRHEKHSSSSSKKSRNGKGSRRSRSREDRSKLKVSFDHKEKDAEKGDESIDVDLEQEEDEEAIIERRRKERERLLEKLKSEFSAAKTDGANSGDSAVSTPIKQRELEEGEADDDEEEELLQFDFEASINAKKKALANLVPSSSTSQIAQAVHATPVVEEESTIDSCDKEKLEIIKTKEKKQAAFDMFAEDDVYENGKNLVQVAEVSKCDANNGKYLLDNWDDSEGYYRVNIGEVLNGKYSVYSVTGQGVFSNVVRARDVSSKQNTEVAIKIIRNNHVTLKSGIKELEFLRKLNEADPDDKFHCLRLITNFYHKQHLCLVFEPLSMNLREVLKKYGKNVGLHITAVRSYARQLFRALRLLKKCQILHADIKPDNILVNESKLVLKLCDLGSASYASDCEITEYLVSRFYRAPEIILGMPYDYGIDLWSVGVSLFELYTGKIMFPGKSNNEMLKLFMDLRGKIPNKLIKKAALKDKHFDSDFNFIYREQDKITKNEKISVLSNIPPTRDIQSELIANQRLPEDQLKKVLQLKDLLDKILVIDTNRRITIKEAMSHPFVD</sequence>
<evidence type="ECO:0000256" key="5">
    <source>
        <dbReference type="ARBA" id="ARBA00022499"/>
    </source>
</evidence>
<evidence type="ECO:0000256" key="13">
    <source>
        <dbReference type="ARBA" id="ARBA00022838"/>
    </source>
</evidence>
<evidence type="ECO:0000256" key="19">
    <source>
        <dbReference type="ARBA" id="ARBA00023596"/>
    </source>
</evidence>
<evidence type="ECO:0000256" key="10">
    <source>
        <dbReference type="ARBA" id="ARBA00022728"/>
    </source>
</evidence>
<keyword evidence="11" id="KW-0547">Nucleotide-binding</keyword>
<evidence type="ECO:0000256" key="9">
    <source>
        <dbReference type="ARBA" id="ARBA00022679"/>
    </source>
</evidence>
<feature type="compositionally biased region" description="Basic and acidic residues" evidence="25">
    <location>
        <begin position="99"/>
        <end position="122"/>
    </location>
</feature>
<keyword evidence="7" id="KW-0597">Phosphoprotein</keyword>
<dbReference type="Pfam" id="PF00069">
    <property type="entry name" value="Pkinase"/>
    <property type="match status" value="1"/>
</dbReference>
<keyword evidence="6" id="KW-0723">Serine/threonine-protein kinase</keyword>
<evidence type="ECO:0000256" key="24">
    <source>
        <dbReference type="ARBA" id="ARBA00048977"/>
    </source>
</evidence>
<evidence type="ECO:0000256" key="6">
    <source>
        <dbReference type="ARBA" id="ARBA00022527"/>
    </source>
</evidence>
<evidence type="ECO:0000256" key="11">
    <source>
        <dbReference type="ARBA" id="ARBA00022741"/>
    </source>
</evidence>
<keyword evidence="5" id="KW-1017">Isopeptide bond</keyword>
<dbReference type="EC" id="2.7.11.1" evidence="3"/>
<keyword evidence="17" id="KW-0508">mRNA splicing</keyword>
<keyword evidence="4" id="KW-0158">Chromosome</keyword>
<dbReference type="GO" id="GO:0004674">
    <property type="term" value="F:protein serine/threonine kinase activity"/>
    <property type="evidence" value="ECO:0007669"/>
    <property type="project" value="UniProtKB-KW"/>
</dbReference>
<dbReference type="SMART" id="SM00220">
    <property type="entry name" value="S_TKc"/>
    <property type="match status" value="1"/>
</dbReference>
<feature type="region of interest" description="Disordered" evidence="25">
    <location>
        <begin position="155"/>
        <end position="190"/>
    </location>
</feature>
<dbReference type="EMBL" id="CAJNOC010000250">
    <property type="protein sequence ID" value="CAF0733348.1"/>
    <property type="molecule type" value="Genomic_DNA"/>
</dbReference>
<feature type="compositionally biased region" description="Basic and acidic residues" evidence="25">
    <location>
        <begin position="9"/>
        <end position="22"/>
    </location>
</feature>
<feature type="domain" description="Protein kinase" evidence="26">
    <location>
        <begin position="313"/>
        <end position="630"/>
    </location>
</feature>
<comment type="subunit">
    <text evidence="22">Interacts with CLK1 C-terminus. Associates with the U5 snRNP and NCOR1 deacetylase complexes. Identified in the spliceosome C complex.</text>
</comment>
<feature type="region of interest" description="Disordered" evidence="25">
    <location>
        <begin position="1"/>
        <end position="137"/>
    </location>
</feature>
<evidence type="ECO:0000256" key="22">
    <source>
        <dbReference type="ARBA" id="ARBA00046964"/>
    </source>
</evidence>
<dbReference type="InterPro" id="IPR050494">
    <property type="entry name" value="Ser_Thr_dual-spec_kinase"/>
</dbReference>
<protein>
    <recommendedName>
        <fullName evidence="20">Serine/threonine-protein kinase PRP4 homolog</fullName>
        <ecNumber evidence="3">2.7.11.1</ecNumber>
    </recommendedName>
    <alternativeName>
        <fullName evidence="21">PRP4 pre-mRNA-processing factor 4 homolog</fullName>
    </alternativeName>
</protein>
<proteinExistence type="inferred from homology"/>
<name>A0A813NH30_9BILA</name>
<dbReference type="GO" id="GO:0000776">
    <property type="term" value="C:kinetochore"/>
    <property type="evidence" value="ECO:0007669"/>
    <property type="project" value="UniProtKB-KW"/>
</dbReference>
<gene>
    <name evidence="27" type="ORF">OXX778_LOCUS2979</name>
</gene>
<comment type="catalytic activity">
    <reaction evidence="24">
        <text>L-seryl-[protein] + ATP = O-phospho-L-seryl-[protein] + ADP + H(+)</text>
        <dbReference type="Rhea" id="RHEA:17989"/>
        <dbReference type="Rhea" id="RHEA-COMP:9863"/>
        <dbReference type="Rhea" id="RHEA-COMP:11604"/>
        <dbReference type="ChEBI" id="CHEBI:15378"/>
        <dbReference type="ChEBI" id="CHEBI:29999"/>
        <dbReference type="ChEBI" id="CHEBI:30616"/>
        <dbReference type="ChEBI" id="CHEBI:83421"/>
        <dbReference type="ChEBI" id="CHEBI:456216"/>
        <dbReference type="EC" id="2.7.11.1"/>
    </reaction>
    <physiologicalReaction direction="left-to-right" evidence="24">
        <dbReference type="Rhea" id="RHEA:17990"/>
    </physiologicalReaction>
</comment>
<evidence type="ECO:0000256" key="20">
    <source>
        <dbReference type="ARBA" id="ARBA00023637"/>
    </source>
</evidence>
<evidence type="ECO:0000256" key="2">
    <source>
        <dbReference type="ARBA" id="ARBA00004629"/>
    </source>
</evidence>
<keyword evidence="9" id="KW-0808">Transferase</keyword>